<evidence type="ECO:0000259" key="1">
    <source>
        <dbReference type="PROSITE" id="PS51819"/>
    </source>
</evidence>
<keyword evidence="2" id="KW-0456">Lyase</keyword>
<dbReference type="Pfam" id="PF00903">
    <property type="entry name" value="Glyoxalase"/>
    <property type="match status" value="1"/>
</dbReference>
<dbReference type="Gene3D" id="3.10.180.10">
    <property type="entry name" value="2,3-Dihydroxybiphenyl 1,2-Dioxygenase, domain 1"/>
    <property type="match status" value="1"/>
</dbReference>
<dbReference type="InterPro" id="IPR004360">
    <property type="entry name" value="Glyas_Fos-R_dOase_dom"/>
</dbReference>
<dbReference type="InterPro" id="IPR029068">
    <property type="entry name" value="Glyas_Bleomycin-R_OHBP_Dase"/>
</dbReference>
<dbReference type="PANTHER" id="PTHR33993:SF1">
    <property type="entry name" value="GLYOXALASE FAMILY PROTEIN"/>
    <property type="match status" value="1"/>
</dbReference>
<dbReference type="PROSITE" id="PS51819">
    <property type="entry name" value="VOC"/>
    <property type="match status" value="1"/>
</dbReference>
<accession>A0ABS2SNG7</accession>
<proteinExistence type="predicted"/>
<name>A0ABS2SNG7_9MICO</name>
<evidence type="ECO:0000313" key="3">
    <source>
        <dbReference type="Proteomes" id="UP000809290"/>
    </source>
</evidence>
<keyword evidence="3" id="KW-1185">Reference proteome</keyword>
<dbReference type="PANTHER" id="PTHR33993">
    <property type="entry name" value="GLYOXALASE-RELATED"/>
    <property type="match status" value="1"/>
</dbReference>
<evidence type="ECO:0000313" key="2">
    <source>
        <dbReference type="EMBL" id="MBM7817285.1"/>
    </source>
</evidence>
<dbReference type="InterPro" id="IPR052164">
    <property type="entry name" value="Anthracycline_SecMetBiosynth"/>
</dbReference>
<dbReference type="GO" id="GO:0016829">
    <property type="term" value="F:lyase activity"/>
    <property type="evidence" value="ECO:0007669"/>
    <property type="project" value="UniProtKB-KW"/>
</dbReference>
<dbReference type="RefSeq" id="WP_204515847.1">
    <property type="nucleotide sequence ID" value="NZ_BAAAIM010000005.1"/>
</dbReference>
<organism evidence="2 3">
    <name type="scientific">Brevibacterium paucivorans</name>
    <dbReference type="NCBI Taxonomy" id="170994"/>
    <lineage>
        <taxon>Bacteria</taxon>
        <taxon>Bacillati</taxon>
        <taxon>Actinomycetota</taxon>
        <taxon>Actinomycetes</taxon>
        <taxon>Micrococcales</taxon>
        <taxon>Brevibacteriaceae</taxon>
        <taxon>Brevibacterium</taxon>
    </lineage>
</organism>
<gene>
    <name evidence="2" type="ORF">JOE56_001979</name>
</gene>
<comment type="caution">
    <text evidence="2">The sequence shown here is derived from an EMBL/GenBank/DDBJ whole genome shotgun (WGS) entry which is preliminary data.</text>
</comment>
<protein>
    <submittedName>
        <fullName evidence="2">Enzyme related to lactoylglutathione lyase</fullName>
    </submittedName>
</protein>
<reference evidence="2 3" key="1">
    <citation type="submission" date="2021-01" db="EMBL/GenBank/DDBJ databases">
        <title>Sequencing the genomes of 1000 actinobacteria strains.</title>
        <authorList>
            <person name="Klenk H.-P."/>
        </authorList>
    </citation>
    <scope>NUCLEOTIDE SEQUENCE [LARGE SCALE GENOMIC DNA]</scope>
    <source>
        <strain evidence="2 3">DSM 13657</strain>
    </source>
</reference>
<feature type="domain" description="VOC" evidence="1">
    <location>
        <begin position="4"/>
        <end position="112"/>
    </location>
</feature>
<sequence>MTTRLTMIEFPSNDANASAQFFKDAFALEHLAYGPQYTDVQLGAEQTLGFQSDAGEAPAAPLVVLEVDDLTTVRADIEAAGGTITVEPFDFPGGRRMHFREPGGNELAVWVRA</sequence>
<dbReference type="EMBL" id="JAFBCP010000001">
    <property type="protein sequence ID" value="MBM7817285.1"/>
    <property type="molecule type" value="Genomic_DNA"/>
</dbReference>
<dbReference type="Proteomes" id="UP000809290">
    <property type="component" value="Unassembled WGS sequence"/>
</dbReference>
<dbReference type="SUPFAM" id="SSF54593">
    <property type="entry name" value="Glyoxalase/Bleomycin resistance protein/Dihydroxybiphenyl dioxygenase"/>
    <property type="match status" value="1"/>
</dbReference>
<dbReference type="InterPro" id="IPR037523">
    <property type="entry name" value="VOC_core"/>
</dbReference>